<proteinExistence type="predicted"/>
<dbReference type="Proteomes" id="UP000887013">
    <property type="component" value="Unassembled WGS sequence"/>
</dbReference>
<gene>
    <name evidence="1" type="ORF">NPIL_39421</name>
</gene>
<organism evidence="1 2">
    <name type="scientific">Nephila pilipes</name>
    <name type="common">Giant wood spider</name>
    <name type="synonym">Nephila maculata</name>
    <dbReference type="NCBI Taxonomy" id="299642"/>
    <lineage>
        <taxon>Eukaryota</taxon>
        <taxon>Metazoa</taxon>
        <taxon>Ecdysozoa</taxon>
        <taxon>Arthropoda</taxon>
        <taxon>Chelicerata</taxon>
        <taxon>Arachnida</taxon>
        <taxon>Araneae</taxon>
        <taxon>Araneomorphae</taxon>
        <taxon>Entelegynae</taxon>
        <taxon>Araneoidea</taxon>
        <taxon>Nephilidae</taxon>
        <taxon>Nephila</taxon>
    </lineage>
</organism>
<evidence type="ECO:0000313" key="2">
    <source>
        <dbReference type="Proteomes" id="UP000887013"/>
    </source>
</evidence>
<keyword evidence="2" id="KW-1185">Reference proteome</keyword>
<evidence type="ECO:0000313" key="1">
    <source>
        <dbReference type="EMBL" id="GFU41591.1"/>
    </source>
</evidence>
<comment type="caution">
    <text evidence="1">The sequence shown here is derived from an EMBL/GenBank/DDBJ whole genome shotgun (WGS) entry which is preliminary data.</text>
</comment>
<accession>A0A8X6QS46</accession>
<dbReference type="EMBL" id="BMAW01035870">
    <property type="protein sequence ID" value="GFU41591.1"/>
    <property type="molecule type" value="Genomic_DNA"/>
</dbReference>
<sequence>MHHRFYVRVPFAKGKVPKRNAQGRPEVSFQFEARFSFLSDSKVDCSLAKRPLKQSTGNGVYALTEFATSFYQF</sequence>
<reference evidence="1" key="1">
    <citation type="submission" date="2020-08" db="EMBL/GenBank/DDBJ databases">
        <title>Multicomponent nature underlies the extraordinary mechanical properties of spider dragline silk.</title>
        <authorList>
            <person name="Kono N."/>
            <person name="Nakamura H."/>
            <person name="Mori M."/>
            <person name="Yoshida Y."/>
            <person name="Ohtoshi R."/>
            <person name="Malay A.D."/>
            <person name="Moran D.A.P."/>
            <person name="Tomita M."/>
            <person name="Numata K."/>
            <person name="Arakawa K."/>
        </authorList>
    </citation>
    <scope>NUCLEOTIDE SEQUENCE</scope>
</reference>
<dbReference type="AlphaFoldDB" id="A0A8X6QS46"/>
<name>A0A8X6QS46_NEPPI</name>
<protein>
    <submittedName>
        <fullName evidence="1">Uncharacterized protein</fullName>
    </submittedName>
</protein>